<evidence type="ECO:0000256" key="1">
    <source>
        <dbReference type="SAM" id="MobiDB-lite"/>
    </source>
</evidence>
<feature type="compositionally biased region" description="Polar residues" evidence="1">
    <location>
        <begin position="56"/>
        <end position="65"/>
    </location>
</feature>
<organism evidence="2 3">
    <name type="scientific">Rhynchophorus ferrugineus</name>
    <name type="common">Red palm weevil</name>
    <name type="synonym">Curculio ferrugineus</name>
    <dbReference type="NCBI Taxonomy" id="354439"/>
    <lineage>
        <taxon>Eukaryota</taxon>
        <taxon>Metazoa</taxon>
        <taxon>Ecdysozoa</taxon>
        <taxon>Arthropoda</taxon>
        <taxon>Hexapoda</taxon>
        <taxon>Insecta</taxon>
        <taxon>Pterygota</taxon>
        <taxon>Neoptera</taxon>
        <taxon>Endopterygota</taxon>
        <taxon>Coleoptera</taxon>
        <taxon>Polyphaga</taxon>
        <taxon>Cucujiformia</taxon>
        <taxon>Curculionidae</taxon>
        <taxon>Dryophthorinae</taxon>
        <taxon>Rhynchophorus</taxon>
    </lineage>
</organism>
<dbReference type="InterPro" id="IPR042622">
    <property type="entry name" value="Znf106"/>
</dbReference>
<feature type="region of interest" description="Disordered" evidence="1">
    <location>
        <begin position="1"/>
        <end position="68"/>
    </location>
</feature>
<dbReference type="Gene3D" id="2.130.10.10">
    <property type="entry name" value="YVTN repeat-like/Quinoprotein amine dehydrogenase"/>
    <property type="match status" value="2"/>
</dbReference>
<gene>
    <name evidence="2" type="ORF">GWI33_022755</name>
</gene>
<accession>A0A834IS33</accession>
<feature type="compositionally biased region" description="Basic residues" evidence="1">
    <location>
        <begin position="15"/>
        <end position="46"/>
    </location>
</feature>
<reference evidence="2" key="1">
    <citation type="submission" date="2020-08" db="EMBL/GenBank/DDBJ databases">
        <title>Genome sequencing and assembly of the red palm weevil Rhynchophorus ferrugineus.</title>
        <authorList>
            <person name="Dias G.B."/>
            <person name="Bergman C.M."/>
            <person name="Manee M."/>
        </authorList>
    </citation>
    <scope>NUCLEOTIDE SEQUENCE</scope>
    <source>
        <strain evidence="2">AA-2017</strain>
        <tissue evidence="2">Whole larva</tissue>
    </source>
</reference>
<evidence type="ECO:0000313" key="3">
    <source>
        <dbReference type="Proteomes" id="UP000625711"/>
    </source>
</evidence>
<feature type="compositionally biased region" description="Basic and acidic residues" evidence="1">
    <location>
        <begin position="432"/>
        <end position="449"/>
    </location>
</feature>
<dbReference type="SUPFAM" id="SSF50978">
    <property type="entry name" value="WD40 repeat-like"/>
    <property type="match status" value="1"/>
</dbReference>
<evidence type="ECO:0000313" key="2">
    <source>
        <dbReference type="EMBL" id="KAF7283927.1"/>
    </source>
</evidence>
<dbReference type="EMBL" id="JAACXV010000085">
    <property type="protein sequence ID" value="KAF7283927.1"/>
    <property type="molecule type" value="Genomic_DNA"/>
</dbReference>
<dbReference type="PANTHER" id="PTHR14435:SF2">
    <property type="entry name" value="ZINC FINGER PROTEIN 106"/>
    <property type="match status" value="1"/>
</dbReference>
<dbReference type="GO" id="GO:0003723">
    <property type="term" value="F:RNA binding"/>
    <property type="evidence" value="ECO:0007669"/>
    <property type="project" value="InterPro"/>
</dbReference>
<dbReference type="InterPro" id="IPR015943">
    <property type="entry name" value="WD40/YVTN_repeat-like_dom_sf"/>
</dbReference>
<proteinExistence type="predicted"/>
<dbReference type="AlphaFoldDB" id="A0A834IS33"/>
<feature type="compositionally biased region" description="Polar residues" evidence="1">
    <location>
        <begin position="1"/>
        <end position="14"/>
    </location>
</feature>
<name>A0A834IS33_RHYFE</name>
<dbReference type="OrthoDB" id="10002522at2759"/>
<feature type="region of interest" description="Disordered" evidence="1">
    <location>
        <begin position="428"/>
        <end position="463"/>
    </location>
</feature>
<dbReference type="Proteomes" id="UP000625711">
    <property type="component" value="Unassembled WGS sequence"/>
</dbReference>
<keyword evidence="3" id="KW-1185">Reference proteome</keyword>
<evidence type="ECO:0008006" key="4">
    <source>
        <dbReference type="Google" id="ProtNLM"/>
    </source>
</evidence>
<dbReference type="PANTHER" id="PTHR14435">
    <property type="entry name" value="ZINC FINGER PROTEIN 106"/>
    <property type="match status" value="1"/>
</dbReference>
<dbReference type="InterPro" id="IPR036322">
    <property type="entry name" value="WD40_repeat_dom_sf"/>
</dbReference>
<comment type="caution">
    <text evidence="2">The sequence shown here is derived from an EMBL/GenBank/DDBJ whole genome shotgun (WGS) entry which is preliminary data.</text>
</comment>
<sequence>MVNNKKTSSNQLLSHQKKNSKIHFRRSSYRGKHYKNYHHKYYHGKGRSYGDKYTKQESSNQTQESLPVEGTEEYMAHKIKQTSAIIMRQILSPNEPLISIVSSTKLDSNISSFDIINNKDQLNKDMEKQNEKSNRIKRNTATDIDVKEIHERIMNHIVNLNKGRRKNFINANSSGLDTAIQEIQKQKRLELSRVLRQMCTSEVSDSKKSGELIDSIIPDIGIRLEQLPIDVIEELRATLNFDFEAEALQANNDISAMLTPSESTNEEQIEVKIEMNISENESVEITKNDIVDPLLENVSITPVKRGNVNNSVCSSYSQETVIFPNNNVNENNSVLRINSHLFDLPVYKDVSCQTENVSNQEMFNGIEEELISCIRSFTSRHQCDISNLKDVSHTINFINKCINKLTTFRDCLFKSYCSEIETMSTNANIESRPGDEHSENYHKSPDRNRADRKRRKKVPDADTNNDKNVIIKGECMDLEDILTLPIVKNKVSVIERVKQELVIGTESGEVCVISLETGAFTHTFNITSVPITSLLFDRGYNDFVFMYVGSYDMVLKSYDFHNRKLLKACRIDDKISCMDSMWGYIFLGCLQGSLMSYSIQKRKIDLNEKHLGSSIMVIKAAWEGARKVLIIGCKQAPVHMRCAVTGLYLRNFSNDAISPTVYSMILDKTHLYCGTASNSILVFSFYDGKLVNNISGEDYNGISCMKMYNGYLFAGCYTGSVCVYNLNTKQHVAALKGPGGGILSMEVFNNQIVVGTLSNEFCSIPIPYEILTVDNSYRF</sequence>
<protein>
    <recommendedName>
        <fullName evidence="4">Zinc finger protein 106</fullName>
    </recommendedName>
</protein>